<proteinExistence type="predicted"/>
<protein>
    <submittedName>
        <fullName evidence="1">Uncharacterized protein</fullName>
    </submittedName>
</protein>
<gene>
    <name evidence="1" type="ORF">OB69_00425</name>
</gene>
<organism evidence="1 2">
    <name type="scientific">Roseivirga seohaensis subsp. aquiponti</name>
    <dbReference type="NCBI Taxonomy" id="1566026"/>
    <lineage>
        <taxon>Bacteria</taxon>
        <taxon>Pseudomonadati</taxon>
        <taxon>Bacteroidota</taxon>
        <taxon>Cytophagia</taxon>
        <taxon>Cytophagales</taxon>
        <taxon>Roseivirgaceae</taxon>
        <taxon>Roseivirga</taxon>
    </lineage>
</organism>
<dbReference type="EMBL" id="JSVA01000001">
    <property type="protein sequence ID" value="KOF04562.1"/>
    <property type="molecule type" value="Genomic_DNA"/>
</dbReference>
<comment type="caution">
    <text evidence="1">The sequence shown here is derived from an EMBL/GenBank/DDBJ whole genome shotgun (WGS) entry which is preliminary data.</text>
</comment>
<dbReference type="OrthoDB" id="1494333at2"/>
<name>A0A0L8AQW3_9BACT</name>
<dbReference type="PATRIC" id="fig|1566026.4.peg.89"/>
<evidence type="ECO:0000313" key="1">
    <source>
        <dbReference type="EMBL" id="KOF04562.1"/>
    </source>
</evidence>
<evidence type="ECO:0000313" key="2">
    <source>
        <dbReference type="Proteomes" id="UP000036908"/>
    </source>
</evidence>
<dbReference type="AlphaFoldDB" id="A0A0L8AQW3"/>
<accession>A0A0L8AQW3</accession>
<keyword evidence="2" id="KW-1185">Reference proteome</keyword>
<sequence>MKKLSIVILALLAFNCSNQKVDTKKALQDMKSQEIQVVSDVQIIEKAKEIGDSISAKLKVNLEEEKVVWTAVESADIEVNGFAFNEENSLEGKGKAIYEAYQYNSKNDTKSPANVQFMEDTQFVLYSSAMVAEGKEVGMWYIKIPRKTIVLSVSQ</sequence>
<reference evidence="2" key="1">
    <citation type="submission" date="2014-11" db="EMBL/GenBank/DDBJ databases">
        <title>Genome sequencing of Roseivirga sp. D-25.</title>
        <authorList>
            <person name="Selvaratnam C."/>
            <person name="Thevarajoo S."/>
            <person name="Goh K.M."/>
            <person name="Eee R."/>
            <person name="Chan K.-G."/>
            <person name="Chong C.S."/>
        </authorList>
    </citation>
    <scope>NUCLEOTIDE SEQUENCE [LARGE SCALE GENOMIC DNA]</scope>
    <source>
        <strain evidence="2">D-25</strain>
    </source>
</reference>
<dbReference type="RefSeq" id="WP_053221712.1">
    <property type="nucleotide sequence ID" value="NZ_JSVA01000001.1"/>
</dbReference>
<dbReference type="Proteomes" id="UP000036908">
    <property type="component" value="Unassembled WGS sequence"/>
</dbReference>